<organism evidence="2 3">
    <name type="scientific">Rhodamnia argentea</name>
    <dbReference type="NCBI Taxonomy" id="178133"/>
    <lineage>
        <taxon>Eukaryota</taxon>
        <taxon>Viridiplantae</taxon>
        <taxon>Streptophyta</taxon>
        <taxon>Embryophyta</taxon>
        <taxon>Tracheophyta</taxon>
        <taxon>Spermatophyta</taxon>
        <taxon>Magnoliopsida</taxon>
        <taxon>eudicotyledons</taxon>
        <taxon>Gunneridae</taxon>
        <taxon>Pentapetalae</taxon>
        <taxon>rosids</taxon>
        <taxon>malvids</taxon>
        <taxon>Myrtales</taxon>
        <taxon>Myrtaceae</taxon>
        <taxon>Myrtoideae</taxon>
        <taxon>Myrteae</taxon>
        <taxon>Australasian group</taxon>
        <taxon>Rhodamnia</taxon>
    </lineage>
</organism>
<dbReference type="Gene3D" id="2.60.120.330">
    <property type="entry name" value="B-lactam Antibiotic, Isopenicillin N Synthase, Chain"/>
    <property type="match status" value="1"/>
</dbReference>
<proteinExistence type="predicted"/>
<evidence type="ECO:0000313" key="3">
    <source>
        <dbReference type="RefSeq" id="XP_048130670.1"/>
    </source>
</evidence>
<sequence>MEAGNSTSTSRAFRSEFLLSLKVLLKHFMAGNGLPSLGRVKLADLVPSEGLPTDSYKISVSTLSQSLAQYSAAVIQFSTSDGALLRSGLDSARLYFHQRASYPASDMIHTNETREWCKTSGYYADPQLWQETYDYRPGLTPIEPNTLELPPAGLPDVFSLLGKAARDILDAISFYLNLRSSPFSEVLDNVPLRNREISSSVLSVCCHARPSFQGAQHPNLINQDDGQLVVFSDNDQQIDKSLITLMKSDKAGLHVRDFQGRWVLVDGDLGPQEAVVFPGLALYQATAGYVNPALLKTEITNMQSNIYGRCSLAFRLMPKSMTSLSCSEMRAAGHGVEAQFQLPVPVDDFMQRSHPTDQLLNRHSLQSFNFPTAQDGSMKPLMRRKKNSSKCKPLPPSKRLRLEAQRVLKERVQDIADKRGIKLRFCTLKDCETHIRSLDGPCANIRLEIGWPPGVPFVHPHDLPNKAKVEFLKAYEPGWTATNDTEEPLSIVSAVVTQLQACN</sequence>
<evidence type="ECO:0000256" key="1">
    <source>
        <dbReference type="SAM" id="MobiDB-lite"/>
    </source>
</evidence>
<reference evidence="3" key="2">
    <citation type="submission" date="2025-08" db="UniProtKB">
        <authorList>
            <consortium name="RefSeq"/>
        </authorList>
    </citation>
    <scope>IDENTIFICATION</scope>
    <source>
        <tissue evidence="3">Leaf</tissue>
    </source>
</reference>
<accession>A0ABM3H235</accession>
<dbReference type="GeneID" id="115738688"/>
<dbReference type="RefSeq" id="XP_048130670.1">
    <property type="nucleotide sequence ID" value="XM_048274713.1"/>
</dbReference>
<protein>
    <submittedName>
        <fullName evidence="3">Uncharacterized protein LOC115738688 isoform X1</fullName>
    </submittedName>
</protein>
<evidence type="ECO:0000313" key="2">
    <source>
        <dbReference type="Proteomes" id="UP000827889"/>
    </source>
</evidence>
<dbReference type="Proteomes" id="UP000827889">
    <property type="component" value="Chromosome 2"/>
</dbReference>
<dbReference type="InterPro" id="IPR027443">
    <property type="entry name" value="IPNS-like_sf"/>
</dbReference>
<dbReference type="PANTHER" id="PTHR33644:SF2">
    <property type="entry name" value="2-OXOGLUTARATE (2OG) AND FE(II)-DEPENDENT OXYGENASE SUPERFAMILY PROTEIN"/>
    <property type="match status" value="1"/>
</dbReference>
<reference evidence="2" key="1">
    <citation type="submission" date="2025-05" db="UniProtKB">
        <authorList>
            <consortium name="RefSeq"/>
        </authorList>
    </citation>
    <scope>NUCLEOTIDE SEQUENCE [LARGE SCALE GENOMIC DNA]</scope>
</reference>
<dbReference type="PANTHER" id="PTHR33644">
    <property type="entry name" value="U-BOX DOMAIN-CONTAINING PROTEIN 62-RELATED"/>
    <property type="match status" value="1"/>
</dbReference>
<keyword evidence="2" id="KW-1185">Reference proteome</keyword>
<gene>
    <name evidence="3" type="primary">LOC115738688</name>
</gene>
<name>A0ABM3H235_9MYRT</name>
<feature type="region of interest" description="Disordered" evidence="1">
    <location>
        <begin position="374"/>
        <end position="396"/>
    </location>
</feature>